<dbReference type="RefSeq" id="WP_377241697.1">
    <property type="nucleotide sequence ID" value="NZ_JBHLXP010000001.1"/>
</dbReference>
<comment type="similarity">
    <text evidence="1">Belongs to the Gfo/Idh/MocA family.</text>
</comment>
<dbReference type="Gene3D" id="3.30.360.10">
    <property type="entry name" value="Dihydrodipicolinate Reductase, domain 2"/>
    <property type="match status" value="1"/>
</dbReference>
<feature type="domain" description="Gfo/Idh/MocA-like oxidoreductase C-terminal" evidence="4">
    <location>
        <begin position="134"/>
        <end position="368"/>
    </location>
</feature>
<dbReference type="InterPro" id="IPR000683">
    <property type="entry name" value="Gfo/Idh/MocA-like_OxRdtase_N"/>
</dbReference>
<dbReference type="EMBL" id="JBHLXP010000001">
    <property type="protein sequence ID" value="MFC0047962.1"/>
    <property type="molecule type" value="Genomic_DNA"/>
</dbReference>
<dbReference type="InterPro" id="IPR036291">
    <property type="entry name" value="NAD(P)-bd_dom_sf"/>
</dbReference>
<proteinExistence type="inferred from homology"/>
<feature type="domain" description="Gfo/Idh/MocA-like oxidoreductase N-terminal" evidence="3">
    <location>
        <begin position="2"/>
        <end position="118"/>
    </location>
</feature>
<dbReference type="PANTHER" id="PTHR43708:SF5">
    <property type="entry name" value="CONSERVED EXPRESSED OXIDOREDUCTASE (EUROFUNG)-RELATED"/>
    <property type="match status" value="1"/>
</dbReference>
<organism evidence="5 6">
    <name type="scientific">Rheinheimera tilapiae</name>
    <dbReference type="NCBI Taxonomy" id="875043"/>
    <lineage>
        <taxon>Bacteria</taxon>
        <taxon>Pseudomonadati</taxon>
        <taxon>Pseudomonadota</taxon>
        <taxon>Gammaproteobacteria</taxon>
        <taxon>Chromatiales</taxon>
        <taxon>Chromatiaceae</taxon>
        <taxon>Rheinheimera</taxon>
    </lineage>
</organism>
<keyword evidence="2" id="KW-0560">Oxidoreductase</keyword>
<dbReference type="PANTHER" id="PTHR43708">
    <property type="entry name" value="CONSERVED EXPRESSED OXIDOREDUCTASE (EUROFUNG)"/>
    <property type="match status" value="1"/>
</dbReference>
<evidence type="ECO:0000259" key="3">
    <source>
        <dbReference type="Pfam" id="PF01408"/>
    </source>
</evidence>
<dbReference type="Pfam" id="PF01408">
    <property type="entry name" value="GFO_IDH_MocA"/>
    <property type="match status" value="1"/>
</dbReference>
<accession>A0ABV6BCZ9</accession>
<evidence type="ECO:0000259" key="4">
    <source>
        <dbReference type="Pfam" id="PF02894"/>
    </source>
</evidence>
<evidence type="ECO:0000313" key="6">
    <source>
        <dbReference type="Proteomes" id="UP001589813"/>
    </source>
</evidence>
<dbReference type="InterPro" id="IPR051317">
    <property type="entry name" value="Gfo/Idh/MocA_oxidoreduct"/>
</dbReference>
<protein>
    <submittedName>
        <fullName evidence="5">Gfo/Idh/MocA family oxidoreductase</fullName>
    </submittedName>
</protein>
<dbReference type="Gene3D" id="3.40.50.720">
    <property type="entry name" value="NAD(P)-binding Rossmann-like Domain"/>
    <property type="match status" value="1"/>
</dbReference>
<gene>
    <name evidence="5" type="ORF">ACFFJP_06645</name>
</gene>
<reference evidence="5 6" key="1">
    <citation type="submission" date="2024-09" db="EMBL/GenBank/DDBJ databases">
        <authorList>
            <person name="Sun Q."/>
            <person name="Mori K."/>
        </authorList>
    </citation>
    <scope>NUCLEOTIDE SEQUENCE [LARGE SCALE GENOMIC DNA]</scope>
    <source>
        <strain evidence="5 6">KCTC 23315</strain>
    </source>
</reference>
<name>A0ABV6BCZ9_9GAMM</name>
<dbReference type="Pfam" id="PF02894">
    <property type="entry name" value="GFO_IDH_MocA_C"/>
    <property type="match status" value="1"/>
</dbReference>
<evidence type="ECO:0000256" key="2">
    <source>
        <dbReference type="ARBA" id="ARBA00023002"/>
    </source>
</evidence>
<dbReference type="Proteomes" id="UP001589813">
    <property type="component" value="Unassembled WGS sequence"/>
</dbReference>
<comment type="caution">
    <text evidence="5">The sequence shown here is derived from an EMBL/GenBank/DDBJ whole genome shotgun (WGS) entry which is preliminary data.</text>
</comment>
<keyword evidence="6" id="KW-1185">Reference proteome</keyword>
<sequence>MIKTAVIGFGLSARVFHLPFIASSTQFELTGISTSQSDAAQCWPDVRIFPDAESLIQNTDASLIVITAPNRAHFSLAKTALFAGKDVLVEKPLAVTASEAIELQKLAQQQQRKLAVFHNRRFDDDFLALRQLMLSDALGEVQLMYSRFDRFRPTVQARWKESAEPGNGVLYDLAPHLLDQTVALFGAPDAITASCQSLRNHDGAAGGIDTFQLRLDYAAKPAVPADATAGSARPATPARQVLLSSSPYCAHPAPRFELHGNSGSFVSYRLDPQEQILRDALQQNPAAPTAVFQSAAWQQRTDGRHGEFWCATGAETISFPASDYADFYQQLALFLRDKAPAPVPLAEAILGLELIELALQSSREQRTIILS</sequence>
<evidence type="ECO:0000313" key="5">
    <source>
        <dbReference type="EMBL" id="MFC0047962.1"/>
    </source>
</evidence>
<evidence type="ECO:0000256" key="1">
    <source>
        <dbReference type="ARBA" id="ARBA00010928"/>
    </source>
</evidence>
<dbReference type="SUPFAM" id="SSF51735">
    <property type="entry name" value="NAD(P)-binding Rossmann-fold domains"/>
    <property type="match status" value="1"/>
</dbReference>
<dbReference type="InterPro" id="IPR004104">
    <property type="entry name" value="Gfo/Idh/MocA-like_OxRdtase_C"/>
</dbReference>